<keyword evidence="4 7" id="KW-0808">Transferase</keyword>
<dbReference type="Gene3D" id="1.10.8.100">
    <property type="entry name" value="Ribosomal RNA adenine dimethylase-like, domain 2"/>
    <property type="match status" value="1"/>
</dbReference>
<feature type="binding site" evidence="7 8">
    <location>
        <position position="65"/>
    </location>
    <ligand>
        <name>S-adenosyl-L-methionine</name>
        <dbReference type="ChEBI" id="CHEBI:59789"/>
    </ligand>
</feature>
<dbReference type="InterPro" id="IPR020598">
    <property type="entry name" value="rRNA_Ade_methylase_Trfase_N"/>
</dbReference>
<dbReference type="NCBIfam" id="TIGR00755">
    <property type="entry name" value="ksgA"/>
    <property type="match status" value="1"/>
</dbReference>
<feature type="binding site" evidence="7 8">
    <location>
        <position position="43"/>
    </location>
    <ligand>
        <name>S-adenosyl-L-methionine</name>
        <dbReference type="ChEBI" id="CHEBI:59789"/>
    </ligand>
</feature>
<comment type="subcellular location">
    <subcellularLocation>
        <location evidence="7">Cytoplasm</location>
    </subcellularLocation>
</comment>
<dbReference type="GO" id="GO:0003723">
    <property type="term" value="F:RNA binding"/>
    <property type="evidence" value="ECO:0007669"/>
    <property type="project" value="UniProtKB-UniRule"/>
</dbReference>
<feature type="binding site" evidence="7 8">
    <location>
        <position position="16"/>
    </location>
    <ligand>
        <name>S-adenosyl-L-methionine</name>
        <dbReference type="ChEBI" id="CHEBI:59789"/>
    </ligand>
</feature>
<evidence type="ECO:0000313" key="10">
    <source>
        <dbReference type="EMBL" id="KAB1443777.1"/>
    </source>
</evidence>
<keyword evidence="6 7" id="KW-0694">RNA-binding</keyword>
<dbReference type="AlphaFoldDB" id="A0A6N6NAW6"/>
<dbReference type="SMART" id="SM00650">
    <property type="entry name" value="rADc"/>
    <property type="match status" value="1"/>
</dbReference>
<comment type="catalytic activity">
    <reaction evidence="7">
        <text>adenosine(1518)/adenosine(1519) in 16S rRNA + 4 S-adenosyl-L-methionine = N(6)-dimethyladenosine(1518)/N(6)-dimethyladenosine(1519) in 16S rRNA + 4 S-adenosyl-L-homocysteine + 4 H(+)</text>
        <dbReference type="Rhea" id="RHEA:19609"/>
        <dbReference type="Rhea" id="RHEA-COMP:10232"/>
        <dbReference type="Rhea" id="RHEA-COMP:10233"/>
        <dbReference type="ChEBI" id="CHEBI:15378"/>
        <dbReference type="ChEBI" id="CHEBI:57856"/>
        <dbReference type="ChEBI" id="CHEBI:59789"/>
        <dbReference type="ChEBI" id="CHEBI:74411"/>
        <dbReference type="ChEBI" id="CHEBI:74493"/>
        <dbReference type="EC" id="2.1.1.182"/>
    </reaction>
</comment>
<feature type="binding site" evidence="7 8">
    <location>
        <position position="107"/>
    </location>
    <ligand>
        <name>S-adenosyl-L-methionine</name>
        <dbReference type="ChEBI" id="CHEBI:59789"/>
    </ligand>
</feature>
<dbReference type="GO" id="GO:0052908">
    <property type="term" value="F:16S rRNA (adenine(1518)-N(6)/adenine(1519)-N(6))-dimethyltransferase activity"/>
    <property type="evidence" value="ECO:0007669"/>
    <property type="project" value="UniProtKB-EC"/>
</dbReference>
<evidence type="ECO:0000256" key="2">
    <source>
        <dbReference type="ARBA" id="ARBA00022552"/>
    </source>
</evidence>
<dbReference type="InterPro" id="IPR001737">
    <property type="entry name" value="KsgA/Erm"/>
</dbReference>
<feature type="binding site" evidence="7 8">
    <location>
        <position position="18"/>
    </location>
    <ligand>
        <name>S-adenosyl-L-methionine</name>
        <dbReference type="ChEBI" id="CHEBI:59789"/>
    </ligand>
</feature>
<comment type="caution">
    <text evidence="10">The sequence shown here is derived from an EMBL/GenBank/DDBJ whole genome shotgun (WGS) entry which is preliminary data.</text>
</comment>
<evidence type="ECO:0000256" key="6">
    <source>
        <dbReference type="ARBA" id="ARBA00022884"/>
    </source>
</evidence>
<evidence type="ECO:0000256" key="3">
    <source>
        <dbReference type="ARBA" id="ARBA00022603"/>
    </source>
</evidence>
<dbReference type="EMBL" id="WAIE01000001">
    <property type="protein sequence ID" value="KAB1443777.1"/>
    <property type="molecule type" value="Genomic_DNA"/>
</dbReference>
<comment type="function">
    <text evidence="7">Specifically dimethylates two adjacent adenosines (A1518 and A1519) in the loop of a conserved hairpin near the 3'-end of 16S rRNA in the 30S particle. May play a critical role in biogenesis of 30S subunits.</text>
</comment>
<evidence type="ECO:0000256" key="1">
    <source>
        <dbReference type="ARBA" id="ARBA00022490"/>
    </source>
</evidence>
<evidence type="ECO:0000313" key="11">
    <source>
        <dbReference type="Proteomes" id="UP000438699"/>
    </source>
</evidence>
<protein>
    <recommendedName>
        <fullName evidence="7">Ribosomal RNA small subunit methyltransferase A</fullName>
        <ecNumber evidence="7">2.1.1.182</ecNumber>
    </recommendedName>
    <alternativeName>
        <fullName evidence="7">16S rRNA (adenine(1518)-N(6)/adenine(1519)-N(6))-dimethyltransferase</fullName>
    </alternativeName>
    <alternativeName>
        <fullName evidence="7">16S rRNA dimethyladenosine transferase</fullName>
    </alternativeName>
    <alternativeName>
        <fullName evidence="7">16S rRNA dimethylase</fullName>
    </alternativeName>
    <alternativeName>
        <fullName evidence="7">S-adenosylmethionine-6-N', N'-adenosyl(rRNA) dimethyltransferase</fullName>
    </alternativeName>
</protein>
<accession>A0A6N6NAW6</accession>
<evidence type="ECO:0000259" key="9">
    <source>
        <dbReference type="SMART" id="SM00650"/>
    </source>
</evidence>
<dbReference type="Proteomes" id="UP000438699">
    <property type="component" value="Unassembled WGS sequence"/>
</dbReference>
<dbReference type="GO" id="GO:0005829">
    <property type="term" value="C:cytosol"/>
    <property type="evidence" value="ECO:0007669"/>
    <property type="project" value="TreeGrafter"/>
</dbReference>
<evidence type="ECO:0000256" key="7">
    <source>
        <dbReference type="HAMAP-Rule" id="MF_00607"/>
    </source>
</evidence>
<keyword evidence="3 7" id="KW-0489">Methyltransferase</keyword>
<dbReference type="InterPro" id="IPR011530">
    <property type="entry name" value="rRNA_adenine_dimethylase"/>
</dbReference>
<organism evidence="10 11">
    <name type="scientific">Pseudodesulfovibrio senegalensis</name>
    <dbReference type="NCBI Taxonomy" id="1721087"/>
    <lineage>
        <taxon>Bacteria</taxon>
        <taxon>Pseudomonadati</taxon>
        <taxon>Thermodesulfobacteriota</taxon>
        <taxon>Desulfovibrionia</taxon>
        <taxon>Desulfovibrionales</taxon>
        <taxon>Desulfovibrionaceae</taxon>
    </lineage>
</organism>
<feature type="domain" description="Ribosomal RNA adenine methylase transferase N-terminal" evidence="9">
    <location>
        <begin position="23"/>
        <end position="192"/>
    </location>
</feature>
<keyword evidence="2 7" id="KW-0698">rRNA processing</keyword>
<sequence length="260" mass="29608">MQQSRRHRAKKSLGQNFLVDRNICGKIVSRLDIKPGDTVLEIGPGQGALTSLLLESEAKKVIALEKDNELAQDLTHRWPDLELHATDALQFDWGALADSGPCKIIGNLPYNIASKLIWDIVSTPQSYTKAVFMVQHEVALRLTADPSNKQYGGLTVWVKNHAQTRYAFKVPASVFRPQPKVDSAIVEFFPFEIDMLPKSPQRLDGLIKTCFQKRRKQLYNILKSKWNSDIEGWFNQYEISPKSRPENLTPEQFESLSRLM</sequence>
<evidence type="ECO:0000256" key="5">
    <source>
        <dbReference type="ARBA" id="ARBA00022691"/>
    </source>
</evidence>
<name>A0A6N6NAW6_9BACT</name>
<comment type="similarity">
    <text evidence="7">Belongs to the class I-like SAM-binding methyltransferase superfamily. rRNA adenine N(6)-methyltransferase family. RsmA subfamily.</text>
</comment>
<dbReference type="InterPro" id="IPR029063">
    <property type="entry name" value="SAM-dependent_MTases_sf"/>
</dbReference>
<dbReference type="SUPFAM" id="SSF53335">
    <property type="entry name" value="S-adenosyl-L-methionine-dependent methyltransferases"/>
    <property type="match status" value="1"/>
</dbReference>
<dbReference type="RefSeq" id="WP_151150150.1">
    <property type="nucleotide sequence ID" value="NZ_WAIE01000001.1"/>
</dbReference>
<dbReference type="InterPro" id="IPR020596">
    <property type="entry name" value="rRNA_Ade_Mease_Trfase_CS"/>
</dbReference>
<gene>
    <name evidence="7 10" type="primary">rsmA</name>
    <name evidence="7" type="synonym">ksgA</name>
    <name evidence="10" type="ORF">F8A88_05960</name>
</gene>
<dbReference type="InterPro" id="IPR023165">
    <property type="entry name" value="rRNA_Ade_diMease-like_C"/>
</dbReference>
<reference evidence="10 11" key="1">
    <citation type="journal article" date="2017" name="Int. J. Syst. Evol. Microbiol.">
        <title>Desulfovibrio senegalensis sp. nov., a mesophilic sulfate reducer isolated from marine sediment.</title>
        <authorList>
            <person name="Thioye A."/>
            <person name="Gam Z.B.A."/>
            <person name="Mbengue M."/>
            <person name="Cayol J.L."/>
            <person name="Joseph-Bartoli M."/>
            <person name="Toure-Kane C."/>
            <person name="Labat M."/>
        </authorList>
    </citation>
    <scope>NUCLEOTIDE SEQUENCE [LARGE SCALE GENOMIC DNA]</scope>
    <source>
        <strain evidence="10 11">DSM 101509</strain>
    </source>
</reference>
<dbReference type="HAMAP" id="MF_00607">
    <property type="entry name" value="16SrRNA_methyltr_A"/>
    <property type="match status" value="1"/>
</dbReference>
<evidence type="ECO:0000256" key="4">
    <source>
        <dbReference type="ARBA" id="ARBA00022679"/>
    </source>
</evidence>
<keyword evidence="11" id="KW-1185">Reference proteome</keyword>
<keyword evidence="5 7" id="KW-0949">S-adenosyl-L-methionine</keyword>
<dbReference type="PANTHER" id="PTHR11727:SF7">
    <property type="entry name" value="DIMETHYLADENOSINE TRANSFERASE-RELATED"/>
    <property type="match status" value="1"/>
</dbReference>
<dbReference type="EC" id="2.1.1.182" evidence="7"/>
<dbReference type="PROSITE" id="PS51689">
    <property type="entry name" value="SAM_RNA_A_N6_MT"/>
    <property type="match status" value="1"/>
</dbReference>
<dbReference type="CDD" id="cd02440">
    <property type="entry name" value="AdoMet_MTases"/>
    <property type="match status" value="1"/>
</dbReference>
<dbReference type="PROSITE" id="PS01131">
    <property type="entry name" value="RRNA_A_DIMETH"/>
    <property type="match status" value="1"/>
</dbReference>
<dbReference type="OrthoDB" id="9814755at2"/>
<proteinExistence type="inferred from homology"/>
<keyword evidence="1 7" id="KW-0963">Cytoplasm</keyword>
<dbReference type="Pfam" id="PF00398">
    <property type="entry name" value="RrnaAD"/>
    <property type="match status" value="1"/>
</dbReference>
<evidence type="ECO:0000256" key="8">
    <source>
        <dbReference type="PROSITE-ProRule" id="PRU01026"/>
    </source>
</evidence>
<dbReference type="Gene3D" id="3.40.50.150">
    <property type="entry name" value="Vaccinia Virus protein VP39"/>
    <property type="match status" value="1"/>
</dbReference>
<dbReference type="PANTHER" id="PTHR11727">
    <property type="entry name" value="DIMETHYLADENOSINE TRANSFERASE"/>
    <property type="match status" value="1"/>
</dbReference>
<feature type="binding site" evidence="7 8">
    <location>
        <position position="87"/>
    </location>
    <ligand>
        <name>S-adenosyl-L-methionine</name>
        <dbReference type="ChEBI" id="CHEBI:59789"/>
    </ligand>
</feature>